<sequence length="207" mass="23049">MDNLTKHLDAYKFALQTKDENILLHEKACLTAAATSALLEQDSKDMRSIRACCANLSSLADRLDTTGKPGDRWRTLGDVLTLALESGKPLEQLRLVLPSSVGGLMMKHIKERPGITPTELAQSFENPKQLSHISNEIKKLENAGLIHCLKRGKNKELFLSVLGKEALDRVAPLKIVPQQESKRDYKHIDNRRVVSGLPQLSLFKMTA</sequence>
<keyword evidence="2" id="KW-1185">Reference proteome</keyword>
<accession>G3IY38</accession>
<proteinExistence type="predicted"/>
<evidence type="ECO:0000313" key="1">
    <source>
        <dbReference type="EMBL" id="EGW21135.1"/>
    </source>
</evidence>
<evidence type="ECO:0000313" key="2">
    <source>
        <dbReference type="Proteomes" id="UP000004664"/>
    </source>
</evidence>
<dbReference type="InterPro" id="IPR036388">
    <property type="entry name" value="WH-like_DNA-bd_sf"/>
</dbReference>
<organism evidence="1 2">
    <name type="scientific">Methylobacter tundripaludum (strain ATCC BAA-1195 / DSM 17260 / SV96)</name>
    <dbReference type="NCBI Taxonomy" id="697282"/>
    <lineage>
        <taxon>Bacteria</taxon>
        <taxon>Pseudomonadati</taxon>
        <taxon>Pseudomonadota</taxon>
        <taxon>Gammaproteobacteria</taxon>
        <taxon>Methylococcales</taxon>
        <taxon>Methylococcaceae</taxon>
        <taxon>Methylobacter</taxon>
    </lineage>
</organism>
<dbReference type="STRING" id="697282.Mettu_4294"/>
<dbReference type="OrthoDB" id="8911933at2"/>
<dbReference type="AlphaFoldDB" id="G3IY38"/>
<reference evidence="1 2" key="1">
    <citation type="submission" date="2011-06" db="EMBL/GenBank/DDBJ databases">
        <title>Genomic sequence of Methylobacter tundripaludum SV96.</title>
        <authorList>
            <consortium name="US DOE Joint Genome Institute"/>
            <person name="Lucas S."/>
            <person name="Han J."/>
            <person name="Lapidus A."/>
            <person name="Cheng J.-F."/>
            <person name="Goodwin L."/>
            <person name="Pitluck S."/>
            <person name="Held B."/>
            <person name="Detter J.C."/>
            <person name="Han C."/>
            <person name="Tapia R."/>
            <person name="Land M."/>
            <person name="Hauser L."/>
            <person name="Kyrpides N."/>
            <person name="Ivanova N."/>
            <person name="Ovchinnikova G."/>
            <person name="Pagani I."/>
            <person name="Klotz M.G."/>
            <person name="Dispirito A.A."/>
            <person name="Murrell J.C."/>
            <person name="Dunfield P."/>
            <person name="Kalyuzhnaya M.G."/>
            <person name="Svenning M."/>
            <person name="Trotsenko Y.A."/>
            <person name="Stein L.Y."/>
            <person name="Woyke T."/>
        </authorList>
    </citation>
    <scope>NUCLEOTIDE SEQUENCE [LARGE SCALE GENOMIC DNA]</scope>
    <source>
        <strain evidence="2">ATCC BAA-1195 / DSM 17260 / SV96</strain>
    </source>
</reference>
<dbReference type="InterPro" id="IPR036390">
    <property type="entry name" value="WH_DNA-bd_sf"/>
</dbReference>
<dbReference type="Gene3D" id="1.10.10.10">
    <property type="entry name" value="Winged helix-like DNA-binding domain superfamily/Winged helix DNA-binding domain"/>
    <property type="match status" value="1"/>
</dbReference>
<dbReference type="HOGENOM" id="CLU_1325100_0_0_6"/>
<protein>
    <submittedName>
        <fullName evidence="1">Uncharacterized protein</fullName>
    </submittedName>
</protein>
<gene>
    <name evidence="1" type="ORF">Mettu_4294</name>
</gene>
<dbReference type="RefSeq" id="WP_006893620.1">
    <property type="nucleotide sequence ID" value="NZ_JH109153.1"/>
</dbReference>
<name>G3IY38_METTV</name>
<dbReference type="Proteomes" id="UP000004664">
    <property type="component" value="Unassembled WGS sequence"/>
</dbReference>
<dbReference type="EMBL" id="JH109153">
    <property type="protein sequence ID" value="EGW21135.1"/>
    <property type="molecule type" value="Genomic_DNA"/>
</dbReference>
<dbReference type="SUPFAM" id="SSF46785">
    <property type="entry name" value="Winged helix' DNA-binding domain"/>
    <property type="match status" value="1"/>
</dbReference>